<dbReference type="Gene3D" id="1.10.1040.10">
    <property type="entry name" value="N-(1-d-carboxylethyl)-l-norvaline Dehydrogenase, domain 2"/>
    <property type="match status" value="1"/>
</dbReference>
<dbReference type="GO" id="GO:0016491">
    <property type="term" value="F:oxidoreductase activity"/>
    <property type="evidence" value="ECO:0007669"/>
    <property type="project" value="UniProtKB-KW"/>
</dbReference>
<dbReference type="InterPro" id="IPR013328">
    <property type="entry name" value="6PGD_dom2"/>
</dbReference>
<dbReference type="PIRSF" id="PIRSF000103">
    <property type="entry name" value="HIBADH"/>
    <property type="match status" value="1"/>
</dbReference>
<dbReference type="InterPro" id="IPR008927">
    <property type="entry name" value="6-PGluconate_DH-like_C_sf"/>
</dbReference>
<dbReference type="Gene3D" id="3.40.50.720">
    <property type="entry name" value="NAD(P)-binding Rossmann-like Domain"/>
    <property type="match status" value="1"/>
</dbReference>
<dbReference type="EMBL" id="RAQO01000012">
    <property type="protein sequence ID" value="RKF13212.1"/>
    <property type="molecule type" value="Genomic_DNA"/>
</dbReference>
<feature type="domain" description="6-phosphogluconate dehydrogenase NADP-binding" evidence="5">
    <location>
        <begin position="5"/>
        <end position="166"/>
    </location>
</feature>
<gene>
    <name evidence="7" type="ORF">DBZ36_19320</name>
</gene>
<dbReference type="SUPFAM" id="SSF51735">
    <property type="entry name" value="NAD(P)-binding Rossmann-fold domains"/>
    <property type="match status" value="1"/>
</dbReference>
<dbReference type="Proteomes" id="UP000286482">
    <property type="component" value="Unassembled WGS sequence"/>
</dbReference>
<dbReference type="GO" id="GO:0016054">
    <property type="term" value="P:organic acid catabolic process"/>
    <property type="evidence" value="ECO:0007669"/>
    <property type="project" value="UniProtKB-ARBA"/>
</dbReference>
<comment type="similarity">
    <text evidence="1">Belongs to the HIBADH-related family.</text>
</comment>
<dbReference type="InterPro" id="IPR036291">
    <property type="entry name" value="NAD(P)-bd_dom_sf"/>
</dbReference>
<dbReference type="GO" id="GO:0051287">
    <property type="term" value="F:NAD binding"/>
    <property type="evidence" value="ECO:0007669"/>
    <property type="project" value="InterPro"/>
</dbReference>
<dbReference type="PANTHER" id="PTHR43060">
    <property type="entry name" value="3-HYDROXYISOBUTYRATE DEHYDROGENASE-LIKE 1, MITOCHONDRIAL-RELATED"/>
    <property type="match status" value="1"/>
</dbReference>
<feature type="active site" evidence="4">
    <location>
        <position position="175"/>
    </location>
</feature>
<dbReference type="PANTHER" id="PTHR43060:SF15">
    <property type="entry name" value="3-HYDROXYISOBUTYRATE DEHYDROGENASE-LIKE 1, MITOCHONDRIAL-RELATED"/>
    <property type="match status" value="1"/>
</dbReference>
<dbReference type="Pfam" id="PF03446">
    <property type="entry name" value="NAD_binding_2"/>
    <property type="match status" value="1"/>
</dbReference>
<keyword evidence="2" id="KW-0560">Oxidoreductase</keyword>
<evidence type="ECO:0000256" key="1">
    <source>
        <dbReference type="ARBA" id="ARBA00009080"/>
    </source>
</evidence>
<sequence length="295" mass="31571">MLAMRVAFVGLGTMGYPMAGHLLASGFEVCVYNRSADKSERWLAEHPRGEIANTPREAAMNADVVLSCVGNDDDVRSVYYGDDGIFADLNRGAICVDHTTASASLAKELAAAAKQLDCGFLDGPVSGGEAGAINGVLTVMMGGEQVHFDKVEPVLKAFSKAVTLVGEHGAGQVCKMANQLCIAGVLQGLSEGLKLAQSAGLDIETVQAVLKHGAAGSWQLENRALTMAKGEFDFGFAIDWMRKDLSICFEQAVQLNVELPLAKQVDQRYAQLQERGFSRSDTSVLIKQFDQDQHA</sequence>
<dbReference type="GO" id="GO:0050661">
    <property type="term" value="F:NADP binding"/>
    <property type="evidence" value="ECO:0007669"/>
    <property type="project" value="InterPro"/>
</dbReference>
<dbReference type="AlphaFoldDB" id="A0A420E5S5"/>
<dbReference type="InterPro" id="IPR029154">
    <property type="entry name" value="HIBADH-like_NADP-bd"/>
</dbReference>
<evidence type="ECO:0000259" key="6">
    <source>
        <dbReference type="Pfam" id="PF14833"/>
    </source>
</evidence>
<reference evidence="7 8" key="1">
    <citation type="submission" date="2018-09" db="EMBL/GenBank/DDBJ databases">
        <authorList>
            <person name="Wang Z."/>
        </authorList>
    </citation>
    <scope>NUCLEOTIDE SEQUENCE [LARGE SCALE GENOMIC DNA]</scope>
    <source>
        <strain evidence="7 8">ALS 81</strain>
    </source>
</reference>
<dbReference type="SUPFAM" id="SSF48179">
    <property type="entry name" value="6-phosphogluconate dehydrogenase C-terminal domain-like"/>
    <property type="match status" value="1"/>
</dbReference>
<organism evidence="7 8">
    <name type="scientific">Alginatibacterium sediminis</name>
    <dbReference type="NCBI Taxonomy" id="2164068"/>
    <lineage>
        <taxon>Bacteria</taxon>
        <taxon>Pseudomonadati</taxon>
        <taxon>Pseudomonadota</taxon>
        <taxon>Gammaproteobacteria</taxon>
        <taxon>Alteromonadales</taxon>
        <taxon>Alteromonadaceae</taxon>
        <taxon>Alginatibacterium</taxon>
    </lineage>
</organism>
<feature type="domain" description="3-hydroxyisobutyrate dehydrogenase-like NAD-binding" evidence="6">
    <location>
        <begin position="169"/>
        <end position="287"/>
    </location>
</feature>
<accession>A0A420E5S5</accession>
<keyword evidence="8" id="KW-1185">Reference proteome</keyword>
<evidence type="ECO:0000256" key="2">
    <source>
        <dbReference type="ARBA" id="ARBA00023002"/>
    </source>
</evidence>
<evidence type="ECO:0000256" key="4">
    <source>
        <dbReference type="PIRSR" id="PIRSR000103-1"/>
    </source>
</evidence>
<dbReference type="Pfam" id="PF14833">
    <property type="entry name" value="NAD_binding_11"/>
    <property type="match status" value="1"/>
</dbReference>
<evidence type="ECO:0000313" key="7">
    <source>
        <dbReference type="EMBL" id="RKF13212.1"/>
    </source>
</evidence>
<dbReference type="PROSITE" id="PS00895">
    <property type="entry name" value="3_HYDROXYISOBUT_DH"/>
    <property type="match status" value="1"/>
</dbReference>
<dbReference type="InterPro" id="IPR006115">
    <property type="entry name" value="6PGDH_NADP-bd"/>
</dbReference>
<name>A0A420E5S5_9ALTE</name>
<evidence type="ECO:0000313" key="8">
    <source>
        <dbReference type="Proteomes" id="UP000286482"/>
    </source>
</evidence>
<keyword evidence="3" id="KW-0520">NAD</keyword>
<dbReference type="OrthoDB" id="9786703at2"/>
<dbReference type="InterPro" id="IPR002204">
    <property type="entry name" value="3-OH-isobutyrate_DH-rel_CS"/>
</dbReference>
<proteinExistence type="inferred from homology"/>
<protein>
    <submittedName>
        <fullName evidence="7">NAD(P)-dependent oxidoreductase</fullName>
    </submittedName>
</protein>
<evidence type="ECO:0000256" key="3">
    <source>
        <dbReference type="ARBA" id="ARBA00023027"/>
    </source>
</evidence>
<comment type="caution">
    <text evidence="7">The sequence shown here is derived from an EMBL/GenBank/DDBJ whole genome shotgun (WGS) entry which is preliminary data.</text>
</comment>
<evidence type="ECO:0000259" key="5">
    <source>
        <dbReference type="Pfam" id="PF03446"/>
    </source>
</evidence>
<dbReference type="InterPro" id="IPR015815">
    <property type="entry name" value="HIBADH-related"/>
</dbReference>